<dbReference type="AlphaFoldDB" id="A0A8D7AMZ7"/>
<reference evidence="1" key="1">
    <citation type="submission" date="2021-03" db="EMBL/GenBank/DDBJ databases">
        <authorList>
            <consortium name="Genoscope - CEA"/>
            <person name="William W."/>
        </authorList>
    </citation>
    <scope>NUCLEOTIDE SEQUENCE</scope>
    <source>
        <strain evidence="1">Doubled-haploid Pahang</strain>
    </source>
</reference>
<organism evidence="1">
    <name type="scientific">Musa acuminata subsp. malaccensis</name>
    <name type="common">Wild banana</name>
    <name type="synonym">Musa malaccensis</name>
    <dbReference type="NCBI Taxonomy" id="214687"/>
    <lineage>
        <taxon>Eukaryota</taxon>
        <taxon>Viridiplantae</taxon>
        <taxon>Streptophyta</taxon>
        <taxon>Embryophyta</taxon>
        <taxon>Tracheophyta</taxon>
        <taxon>Spermatophyta</taxon>
        <taxon>Magnoliopsida</taxon>
        <taxon>Liliopsida</taxon>
        <taxon>Zingiberales</taxon>
        <taxon>Musaceae</taxon>
        <taxon>Musa</taxon>
    </lineage>
</organism>
<name>A0A8D7AMZ7_MUSAM</name>
<protein>
    <submittedName>
        <fullName evidence="1">(wild Malaysian banana) hypothetical protein</fullName>
    </submittedName>
</protein>
<gene>
    <name evidence="1" type="ORF">GSMUA_101670.1</name>
</gene>
<dbReference type="EMBL" id="HG996476">
    <property type="protein sequence ID" value="CAG1852234.1"/>
    <property type="molecule type" value="Genomic_DNA"/>
</dbReference>
<accession>A0A8D7AMZ7</accession>
<sequence>MIMKSRDHQFHRYKDRALYDLFTAQFGYIGCGFASQDSLTFSSNVNAVVQTRFHHHEKLKKIVLTWLLHSSRCLRGLYGSGRARSWPWLHY</sequence>
<evidence type="ECO:0000313" key="1">
    <source>
        <dbReference type="EMBL" id="CAG1852234.1"/>
    </source>
</evidence>
<proteinExistence type="predicted"/>